<accession>W1WDL6</accession>
<proteinExistence type="predicted"/>
<comment type="caution">
    <text evidence="1">The sequence shown here is derived from an EMBL/GenBank/DDBJ whole genome shotgun (WGS) entry which is preliminary data.</text>
</comment>
<dbReference type="AlphaFoldDB" id="W1WDL6"/>
<evidence type="ECO:0000313" key="1">
    <source>
        <dbReference type="EMBL" id="ETJ16021.1"/>
    </source>
</evidence>
<organism evidence="1">
    <name type="scientific">human gut metagenome</name>
    <dbReference type="NCBI Taxonomy" id="408170"/>
    <lineage>
        <taxon>unclassified sequences</taxon>
        <taxon>metagenomes</taxon>
        <taxon>organismal metagenomes</taxon>
    </lineage>
</organism>
<sequence length="41" mass="4929">LYEVNKTNFSKDLPLRSTYVKFNILSYTCSKSLIKRSWERV</sequence>
<reference evidence="1" key="1">
    <citation type="submission" date="2013-12" db="EMBL/GenBank/DDBJ databases">
        <title>A Varibaculum cambriense genome reconstructed from a premature infant gut community with otherwise low bacterial novelty that shifts toward anaerobic metabolism during the third week of life.</title>
        <authorList>
            <person name="Brown C.T."/>
            <person name="Sharon I."/>
            <person name="Thomas B.C."/>
            <person name="Castelle C.J."/>
            <person name="Morowitz M.J."/>
            <person name="Banfield J.F."/>
        </authorList>
    </citation>
    <scope>NUCLEOTIDE SEQUENCE</scope>
</reference>
<protein>
    <submittedName>
        <fullName evidence="1">Uncharacterized protein</fullName>
    </submittedName>
</protein>
<name>W1WDL6_9ZZZZ</name>
<gene>
    <name evidence="1" type="ORF">Q604_UNBc4C00141G0002</name>
</gene>
<dbReference type="EMBL" id="AZMM01018922">
    <property type="protein sequence ID" value="ETJ16021.1"/>
    <property type="molecule type" value="Genomic_DNA"/>
</dbReference>
<feature type="non-terminal residue" evidence="1">
    <location>
        <position position="1"/>
    </location>
</feature>